<dbReference type="Proteomes" id="UP000306552">
    <property type="component" value="Unassembled WGS sequence"/>
</dbReference>
<comment type="caution">
    <text evidence="2">The sequence shown here is derived from an EMBL/GenBank/DDBJ whole genome shotgun (WGS) entry which is preliminary data.</text>
</comment>
<evidence type="ECO:0000256" key="1">
    <source>
        <dbReference type="SAM" id="Phobius"/>
    </source>
</evidence>
<evidence type="ECO:0000313" key="3">
    <source>
        <dbReference type="Proteomes" id="UP000306552"/>
    </source>
</evidence>
<organism evidence="2 3">
    <name type="scientific">Mesohalobacter halotolerans</name>
    <dbReference type="NCBI Taxonomy" id="1883405"/>
    <lineage>
        <taxon>Bacteria</taxon>
        <taxon>Pseudomonadati</taxon>
        <taxon>Bacteroidota</taxon>
        <taxon>Flavobacteriia</taxon>
        <taxon>Flavobacteriales</taxon>
        <taxon>Flavobacteriaceae</taxon>
        <taxon>Mesohalobacter</taxon>
    </lineage>
</organism>
<feature type="transmembrane region" description="Helical" evidence="1">
    <location>
        <begin position="78"/>
        <end position="100"/>
    </location>
</feature>
<feature type="transmembrane region" description="Helical" evidence="1">
    <location>
        <begin position="121"/>
        <end position="141"/>
    </location>
</feature>
<keyword evidence="3" id="KW-1185">Reference proteome</keyword>
<dbReference type="OrthoDB" id="883418at2"/>
<feature type="transmembrane region" description="Helical" evidence="1">
    <location>
        <begin position="6"/>
        <end position="30"/>
    </location>
</feature>
<keyword evidence="1" id="KW-1133">Transmembrane helix</keyword>
<evidence type="ECO:0008006" key="4">
    <source>
        <dbReference type="Google" id="ProtNLM"/>
    </source>
</evidence>
<dbReference type="EMBL" id="SWMU01000002">
    <property type="protein sequence ID" value="TKS56625.1"/>
    <property type="molecule type" value="Genomic_DNA"/>
</dbReference>
<feature type="transmembrane region" description="Helical" evidence="1">
    <location>
        <begin position="51"/>
        <end position="72"/>
    </location>
</feature>
<accession>A0A4V6ALH3</accession>
<reference evidence="2 3" key="1">
    <citation type="submission" date="2019-04" db="EMBL/GenBank/DDBJ databases">
        <title>Psychroflexus halotolerans sp. nov., isolated from a marine solar saltern.</title>
        <authorList>
            <person name="Feng X."/>
        </authorList>
    </citation>
    <scope>NUCLEOTIDE SEQUENCE [LARGE SCALE GENOMIC DNA]</scope>
    <source>
        <strain evidence="2 3">WDS2C27</strain>
    </source>
</reference>
<name>A0A4V6ALH3_9FLAO</name>
<dbReference type="RefSeq" id="WP_138931727.1">
    <property type="nucleotide sequence ID" value="NZ_SWMU01000002.1"/>
</dbReference>
<keyword evidence="1" id="KW-0812">Transmembrane</keyword>
<keyword evidence="1" id="KW-0472">Membrane</keyword>
<gene>
    <name evidence="2" type="ORF">FCN74_06225</name>
</gene>
<sequence length="143" mass="16868">MQIDHIYMYKLIPDIGLMVLIWLVQLIIYPSFRYYNPNNLKSWHRPYTSRITVVVLPLMLSQIVISIILLLISNWSSYYIIDSLLVLLTWVLTFVIFVPLHQNIDKNQEASASVSQLIKYNWLRTILWSLIALLSIYKTLIVN</sequence>
<dbReference type="AlphaFoldDB" id="A0A4V6ALH3"/>
<proteinExistence type="predicted"/>
<evidence type="ECO:0000313" key="2">
    <source>
        <dbReference type="EMBL" id="TKS56625.1"/>
    </source>
</evidence>
<protein>
    <recommendedName>
        <fullName evidence="4">DUF4149 domain-containing protein</fullName>
    </recommendedName>
</protein>